<dbReference type="EMBL" id="CP092622">
    <property type="protein sequence ID" value="UMM21578.1"/>
    <property type="molecule type" value="Genomic_DNA"/>
</dbReference>
<reference evidence="1 2" key="1">
    <citation type="submission" date="2022-04" db="EMBL/GenBank/DDBJ databases">
        <title>Chromosome-level reference genomes for two strains of Caenorhabditis briggsae: an improved platform for comparative genomics.</title>
        <authorList>
            <person name="Stevens L."/>
            <person name="Andersen E."/>
        </authorList>
    </citation>
    <scope>NUCLEOTIDE SEQUENCE [LARGE SCALE GENOMIC DNA]</scope>
    <source>
        <strain evidence="1">VX34</strain>
        <tissue evidence="1">Whole-organism</tissue>
    </source>
</reference>
<sequence length="129" mass="15215">MGRQVKPGDWVALDVREQVSKRGRRHRDVRIYDEILDSGETRVEWGDDVRNPKLITTIFISSRSPIEMENYFCKHTHCKWVRVNAEIVKGKGDKWIEVRIQRLSAPVEVSERNDVCYWEVVELSDLNVF</sequence>
<organism evidence="1 2">
    <name type="scientific">Caenorhabditis briggsae</name>
    <dbReference type="NCBI Taxonomy" id="6238"/>
    <lineage>
        <taxon>Eukaryota</taxon>
        <taxon>Metazoa</taxon>
        <taxon>Ecdysozoa</taxon>
        <taxon>Nematoda</taxon>
        <taxon>Chromadorea</taxon>
        <taxon>Rhabditida</taxon>
        <taxon>Rhabditina</taxon>
        <taxon>Rhabditomorpha</taxon>
        <taxon>Rhabditoidea</taxon>
        <taxon>Rhabditidae</taxon>
        <taxon>Peloderinae</taxon>
        <taxon>Caenorhabditis</taxon>
    </lineage>
</organism>
<keyword evidence="2" id="KW-1185">Reference proteome</keyword>
<accession>A0AAE9JA15</accession>
<evidence type="ECO:0000313" key="1">
    <source>
        <dbReference type="EMBL" id="UMM21578.1"/>
    </source>
</evidence>
<gene>
    <name evidence="1" type="ORF">L5515_003196</name>
</gene>
<dbReference type="Proteomes" id="UP000829354">
    <property type="component" value="Chromosome III"/>
</dbReference>
<proteinExistence type="predicted"/>
<evidence type="ECO:0000313" key="2">
    <source>
        <dbReference type="Proteomes" id="UP000829354"/>
    </source>
</evidence>
<dbReference type="AlphaFoldDB" id="A0AAE9JA15"/>
<protein>
    <submittedName>
        <fullName evidence="1">Uncharacterized protein</fullName>
    </submittedName>
</protein>
<name>A0AAE9JA15_CAEBR</name>